<comment type="subcellular location">
    <subcellularLocation>
        <location evidence="5">Cytoplasm</location>
    </subcellularLocation>
    <text evidence="5">May associate with membranes.</text>
</comment>
<evidence type="ECO:0000256" key="1">
    <source>
        <dbReference type="ARBA" id="ARBA00022723"/>
    </source>
</evidence>
<dbReference type="InterPro" id="IPR042108">
    <property type="entry name" value="GTPase_HflX_N_sf"/>
</dbReference>
<dbReference type="GO" id="GO:0003924">
    <property type="term" value="F:GTPase activity"/>
    <property type="evidence" value="ECO:0007669"/>
    <property type="project" value="UniProtKB-UniRule"/>
</dbReference>
<dbReference type="Pfam" id="PF19275">
    <property type="entry name" value="HflX_C"/>
    <property type="match status" value="1"/>
</dbReference>
<name>A0A1G7NCZ6_9PROT</name>
<evidence type="ECO:0000256" key="7">
    <source>
        <dbReference type="PIRSR" id="PIRSR006809-2"/>
    </source>
</evidence>
<dbReference type="STRING" id="1082479.SAMN05216241_102118"/>
<comment type="similarity">
    <text evidence="5">Belongs to the TRAFAC class OBG-HflX-like GTPase superfamily. HflX GTPase family.</text>
</comment>
<keyword evidence="10" id="KW-1185">Reference proteome</keyword>
<dbReference type="PIRSF" id="PIRSF006809">
    <property type="entry name" value="GTP-binding_hflX_prd"/>
    <property type="match status" value="1"/>
</dbReference>
<evidence type="ECO:0000256" key="5">
    <source>
        <dbReference type="HAMAP-Rule" id="MF_00900"/>
    </source>
</evidence>
<dbReference type="NCBIfam" id="TIGR03156">
    <property type="entry name" value="GTP_HflX"/>
    <property type="match status" value="1"/>
</dbReference>
<sequence>MSENGSARSGFDFAVPGRTYSRRASNGRALVIHPDVRGRGPGRRSVEARVAEARGLAEAIDLTIVDAYAVRVDKPNAGMLFGRGAVERIAERVTDDEIGIAVVDGDLSPVQQRNLENAWGCKVIDRTGLILEIFGARARTKEGRLQVELASLTYQRSRLVRSWTHLERQRGGYGFMGGPGERQIEMDRRIIDDRIARLRHDLSEVRKTRDLHREQRREVPYPVVALVGYTNAGKSTLFNRLSAAHVPEHDMLFATLDPTMRAVRLPSGGQDVILSDTVGFISDLPTQLVAAFRATLEEVLEADVIVHVRDIAHPESEAQKADVEGVLRDLGVGEAVDAGLVEACNKIDLLAADDLATLRQQAARTETMVPCSAESGEGCEALLKAVEKHLTSHYRRLAVRVPLTDGAALAWLYKRGHVLDRRDDESHAHMRVSLDPADVSRFQERHAAHIAAEN</sequence>
<dbReference type="GO" id="GO:0046872">
    <property type="term" value="F:metal ion binding"/>
    <property type="evidence" value="ECO:0007669"/>
    <property type="project" value="UniProtKB-KW"/>
</dbReference>
<feature type="binding site" evidence="6">
    <location>
        <begin position="228"/>
        <end position="235"/>
    </location>
    <ligand>
        <name>GTP</name>
        <dbReference type="ChEBI" id="CHEBI:37565"/>
    </ligand>
</feature>
<keyword evidence="3 7" id="KW-0460">Magnesium</keyword>
<evidence type="ECO:0000259" key="8">
    <source>
        <dbReference type="PROSITE" id="PS51705"/>
    </source>
</evidence>
<evidence type="ECO:0000256" key="3">
    <source>
        <dbReference type="ARBA" id="ARBA00022842"/>
    </source>
</evidence>
<gene>
    <name evidence="5" type="primary">hflX</name>
    <name evidence="9" type="ORF">SAMN05216241_102118</name>
</gene>
<dbReference type="InterPro" id="IPR032305">
    <property type="entry name" value="GTP-bd_M"/>
</dbReference>
<dbReference type="HAMAP" id="MF_00900">
    <property type="entry name" value="GTPase_HflX"/>
    <property type="match status" value="1"/>
</dbReference>
<evidence type="ECO:0000256" key="2">
    <source>
        <dbReference type="ARBA" id="ARBA00022741"/>
    </source>
</evidence>
<dbReference type="PANTHER" id="PTHR10229:SF0">
    <property type="entry name" value="GTP-BINDING PROTEIN 6-RELATED"/>
    <property type="match status" value="1"/>
</dbReference>
<dbReference type="InterPro" id="IPR006073">
    <property type="entry name" value="GTP-bd"/>
</dbReference>
<evidence type="ECO:0000256" key="4">
    <source>
        <dbReference type="ARBA" id="ARBA00023134"/>
    </source>
</evidence>
<organism evidence="9 10">
    <name type="scientific">Limimonas halophila</name>
    <dbReference type="NCBI Taxonomy" id="1082479"/>
    <lineage>
        <taxon>Bacteria</taxon>
        <taxon>Pseudomonadati</taxon>
        <taxon>Pseudomonadota</taxon>
        <taxon>Alphaproteobacteria</taxon>
        <taxon>Rhodospirillales</taxon>
        <taxon>Rhodovibrionaceae</taxon>
        <taxon>Limimonas</taxon>
    </lineage>
</organism>
<dbReference type="AlphaFoldDB" id="A0A1G7NCZ6"/>
<dbReference type="InterPro" id="IPR027417">
    <property type="entry name" value="P-loop_NTPase"/>
</dbReference>
<dbReference type="InterPro" id="IPR025121">
    <property type="entry name" value="GTPase_HflX_N"/>
</dbReference>
<dbReference type="PRINTS" id="PR00326">
    <property type="entry name" value="GTP1OBG"/>
</dbReference>
<dbReference type="CDD" id="cd01878">
    <property type="entry name" value="HflX"/>
    <property type="match status" value="1"/>
</dbReference>
<dbReference type="Proteomes" id="UP000199415">
    <property type="component" value="Unassembled WGS sequence"/>
</dbReference>
<feature type="domain" description="Hflx-type G" evidence="8">
    <location>
        <begin position="222"/>
        <end position="394"/>
    </location>
</feature>
<proteinExistence type="inferred from homology"/>
<evidence type="ECO:0000313" key="10">
    <source>
        <dbReference type="Proteomes" id="UP000199415"/>
    </source>
</evidence>
<dbReference type="PANTHER" id="PTHR10229">
    <property type="entry name" value="GTP-BINDING PROTEIN HFLX"/>
    <property type="match status" value="1"/>
</dbReference>
<keyword evidence="4 5" id="KW-0342">GTP-binding</keyword>
<dbReference type="Gene3D" id="6.10.250.2860">
    <property type="match status" value="1"/>
</dbReference>
<protein>
    <recommendedName>
        <fullName evidence="5">GTPase HflX</fullName>
    </recommendedName>
    <alternativeName>
        <fullName evidence="5">GTP-binding protein HflX</fullName>
    </alternativeName>
</protein>
<dbReference type="Pfam" id="PF16360">
    <property type="entry name" value="GTP-bdg_M"/>
    <property type="match status" value="1"/>
</dbReference>
<dbReference type="PROSITE" id="PS51705">
    <property type="entry name" value="G_HFLX"/>
    <property type="match status" value="1"/>
</dbReference>
<feature type="binding site" evidence="6">
    <location>
        <begin position="253"/>
        <end position="257"/>
    </location>
    <ligand>
        <name>GTP</name>
        <dbReference type="ChEBI" id="CHEBI:37565"/>
    </ligand>
</feature>
<feature type="binding site" evidence="7">
    <location>
        <position position="255"/>
    </location>
    <ligand>
        <name>Mg(2+)</name>
        <dbReference type="ChEBI" id="CHEBI:18420"/>
    </ligand>
</feature>
<comment type="cofactor">
    <cofactor evidence="7">
        <name>Mg(2+)</name>
        <dbReference type="ChEBI" id="CHEBI:18420"/>
    </cofactor>
</comment>
<dbReference type="Gene3D" id="3.40.50.300">
    <property type="entry name" value="P-loop containing nucleotide triphosphate hydrolases"/>
    <property type="match status" value="1"/>
</dbReference>
<dbReference type="GO" id="GO:0005525">
    <property type="term" value="F:GTP binding"/>
    <property type="evidence" value="ECO:0007669"/>
    <property type="project" value="UniProtKB-UniRule"/>
</dbReference>
<dbReference type="GO" id="GO:0005737">
    <property type="term" value="C:cytoplasm"/>
    <property type="evidence" value="ECO:0007669"/>
    <property type="project" value="UniProtKB-SubCell"/>
</dbReference>
<comment type="function">
    <text evidence="5">GTPase that associates with the 50S ribosomal subunit and may have a role during protein synthesis or ribosome biogenesis.</text>
</comment>
<evidence type="ECO:0000313" key="9">
    <source>
        <dbReference type="EMBL" id="SDF71894.1"/>
    </source>
</evidence>
<dbReference type="RefSeq" id="WP_245659434.1">
    <property type="nucleotide sequence ID" value="NZ_FNCE01000002.1"/>
</dbReference>
<dbReference type="InterPro" id="IPR030394">
    <property type="entry name" value="G_HFLX_dom"/>
</dbReference>
<keyword evidence="2 5" id="KW-0547">Nucleotide-binding</keyword>
<dbReference type="SUPFAM" id="SSF52540">
    <property type="entry name" value="P-loop containing nucleoside triphosphate hydrolases"/>
    <property type="match status" value="1"/>
</dbReference>
<dbReference type="Pfam" id="PF13167">
    <property type="entry name" value="GTP-bdg_N"/>
    <property type="match status" value="1"/>
</dbReference>
<dbReference type="GO" id="GO:0043022">
    <property type="term" value="F:ribosome binding"/>
    <property type="evidence" value="ECO:0007669"/>
    <property type="project" value="TreeGrafter"/>
</dbReference>
<evidence type="ECO:0000256" key="6">
    <source>
        <dbReference type="PIRSR" id="PIRSR006809-1"/>
    </source>
</evidence>
<keyword evidence="5" id="KW-0963">Cytoplasm</keyword>
<dbReference type="InterPro" id="IPR045498">
    <property type="entry name" value="HflX_C"/>
</dbReference>
<feature type="binding site" evidence="7">
    <location>
        <position position="235"/>
    </location>
    <ligand>
        <name>Mg(2+)</name>
        <dbReference type="ChEBI" id="CHEBI:18420"/>
    </ligand>
</feature>
<feature type="binding site" evidence="6">
    <location>
        <begin position="276"/>
        <end position="279"/>
    </location>
    <ligand>
        <name>GTP</name>
        <dbReference type="ChEBI" id="CHEBI:37565"/>
    </ligand>
</feature>
<keyword evidence="1 7" id="KW-0479">Metal-binding</keyword>
<comment type="subunit">
    <text evidence="5">Monomer. Associates with the 50S ribosomal subunit.</text>
</comment>
<dbReference type="InterPro" id="IPR016496">
    <property type="entry name" value="GTPase_HflX"/>
</dbReference>
<feature type="binding site" evidence="6">
    <location>
        <begin position="345"/>
        <end position="348"/>
    </location>
    <ligand>
        <name>GTP</name>
        <dbReference type="ChEBI" id="CHEBI:37565"/>
    </ligand>
</feature>
<accession>A0A1G7NCZ6</accession>
<dbReference type="Gene3D" id="3.40.50.11060">
    <property type="entry name" value="GTPase HflX, N-terminal domain"/>
    <property type="match status" value="1"/>
</dbReference>
<dbReference type="EMBL" id="FNCE01000002">
    <property type="protein sequence ID" value="SDF71894.1"/>
    <property type="molecule type" value="Genomic_DNA"/>
</dbReference>
<reference evidence="9 10" key="1">
    <citation type="submission" date="2016-10" db="EMBL/GenBank/DDBJ databases">
        <authorList>
            <person name="de Groot N.N."/>
        </authorList>
    </citation>
    <scope>NUCLEOTIDE SEQUENCE [LARGE SCALE GENOMIC DNA]</scope>
    <source>
        <strain evidence="9 10">DSM 25584</strain>
    </source>
</reference>
<dbReference type="Pfam" id="PF01926">
    <property type="entry name" value="MMR_HSR1"/>
    <property type="match status" value="1"/>
</dbReference>